<dbReference type="SUPFAM" id="SSF53067">
    <property type="entry name" value="Actin-like ATPase domain"/>
    <property type="match status" value="1"/>
</dbReference>
<dbReference type="RefSeq" id="WP_020373292.1">
    <property type="nucleotide sequence ID" value="NZ_FWWY01000001.1"/>
</dbReference>
<evidence type="ECO:0000256" key="1">
    <source>
        <dbReference type="ARBA" id="ARBA00012156"/>
    </source>
</evidence>
<dbReference type="InterPro" id="IPR017861">
    <property type="entry name" value="KAE1/TsaD"/>
</dbReference>
<evidence type="ECO:0000256" key="2">
    <source>
        <dbReference type="ARBA" id="ARBA00022679"/>
    </source>
</evidence>
<comment type="catalytic activity">
    <reaction evidence="7">
        <text>L-threonylcarbamoyladenylate + adenosine(37) in tRNA = N(6)-L-threonylcarbamoyladenosine(37) in tRNA + AMP + H(+)</text>
        <dbReference type="Rhea" id="RHEA:37059"/>
        <dbReference type="Rhea" id="RHEA-COMP:10162"/>
        <dbReference type="Rhea" id="RHEA-COMP:10163"/>
        <dbReference type="ChEBI" id="CHEBI:15378"/>
        <dbReference type="ChEBI" id="CHEBI:73682"/>
        <dbReference type="ChEBI" id="CHEBI:74411"/>
        <dbReference type="ChEBI" id="CHEBI:74418"/>
        <dbReference type="ChEBI" id="CHEBI:456215"/>
        <dbReference type="EC" id="2.3.1.234"/>
    </reaction>
</comment>
<dbReference type="InterPro" id="IPR000905">
    <property type="entry name" value="Gcp-like_dom"/>
</dbReference>
<accession>A0A1W1WKB2</accession>
<protein>
    <recommendedName>
        <fullName evidence="1">N(6)-L-threonylcarbamoyladenine synthase</fullName>
        <ecNumber evidence="1">2.3.1.234</ecNumber>
    </recommendedName>
</protein>
<dbReference type="InterPro" id="IPR043129">
    <property type="entry name" value="ATPase_NBD"/>
</dbReference>
<evidence type="ECO:0000256" key="4">
    <source>
        <dbReference type="ARBA" id="ARBA00022723"/>
    </source>
</evidence>
<proteinExistence type="predicted"/>
<evidence type="ECO:0000256" key="7">
    <source>
        <dbReference type="ARBA" id="ARBA00048117"/>
    </source>
</evidence>
<keyword evidence="6" id="KW-0012">Acyltransferase</keyword>
<dbReference type="STRING" id="28034.BFX07_11810"/>
<dbReference type="OrthoDB" id="1675500at2"/>
<dbReference type="PANTHER" id="PTHR11735:SF6">
    <property type="entry name" value="TRNA N6-ADENOSINE THREONYLCARBAMOYLTRANSFERASE, MITOCHONDRIAL"/>
    <property type="match status" value="1"/>
</dbReference>
<feature type="domain" description="Gcp-like" evidence="8">
    <location>
        <begin position="41"/>
        <end position="311"/>
    </location>
</feature>
<keyword evidence="4" id="KW-0479">Metal-binding</keyword>
<evidence type="ECO:0000256" key="3">
    <source>
        <dbReference type="ARBA" id="ARBA00022694"/>
    </source>
</evidence>
<dbReference type="Proteomes" id="UP000192660">
    <property type="component" value="Unassembled WGS sequence"/>
</dbReference>
<dbReference type="GO" id="GO:0061711">
    <property type="term" value="F:tRNA N(6)-L-threonylcarbamoyladenine synthase activity"/>
    <property type="evidence" value="ECO:0007669"/>
    <property type="project" value="UniProtKB-EC"/>
</dbReference>
<evidence type="ECO:0000313" key="9">
    <source>
        <dbReference type="EMBL" id="SMC06183.1"/>
    </source>
</evidence>
<keyword evidence="10" id="KW-1185">Reference proteome</keyword>
<dbReference type="PANTHER" id="PTHR11735">
    <property type="entry name" value="TRNA N6-ADENOSINE THREONYLCARBAMOYLTRANSFERASE"/>
    <property type="match status" value="1"/>
</dbReference>
<evidence type="ECO:0000256" key="6">
    <source>
        <dbReference type="ARBA" id="ARBA00023315"/>
    </source>
</evidence>
<organism evidence="9 10">
    <name type="scientific">Sulfobacillus thermosulfidooxidans (strain DSM 9293 / VKM B-1269 / AT-1)</name>
    <dbReference type="NCBI Taxonomy" id="929705"/>
    <lineage>
        <taxon>Bacteria</taxon>
        <taxon>Bacillati</taxon>
        <taxon>Bacillota</taxon>
        <taxon>Clostridia</taxon>
        <taxon>Eubacteriales</taxon>
        <taxon>Clostridiales Family XVII. Incertae Sedis</taxon>
        <taxon>Sulfobacillus</taxon>
    </lineage>
</organism>
<dbReference type="AlphaFoldDB" id="A0A1W1WKB2"/>
<evidence type="ECO:0000259" key="8">
    <source>
        <dbReference type="Pfam" id="PF00814"/>
    </source>
</evidence>
<dbReference type="Pfam" id="PF00814">
    <property type="entry name" value="TsaD"/>
    <property type="match status" value="1"/>
</dbReference>
<evidence type="ECO:0000313" key="10">
    <source>
        <dbReference type="Proteomes" id="UP000192660"/>
    </source>
</evidence>
<keyword evidence="2" id="KW-0808">Transferase</keyword>
<reference evidence="10" key="1">
    <citation type="submission" date="2017-04" db="EMBL/GenBank/DDBJ databases">
        <authorList>
            <person name="Varghese N."/>
            <person name="Submissions S."/>
        </authorList>
    </citation>
    <scope>NUCLEOTIDE SEQUENCE [LARGE SCALE GENOMIC DNA]</scope>
    <source>
        <strain evidence="10">DSM 9293</strain>
    </source>
</reference>
<dbReference type="PRINTS" id="PR00789">
    <property type="entry name" value="OSIALOPTASE"/>
</dbReference>
<dbReference type="GO" id="GO:0008033">
    <property type="term" value="P:tRNA processing"/>
    <property type="evidence" value="ECO:0007669"/>
    <property type="project" value="UniProtKB-KW"/>
</dbReference>
<dbReference type="Gene3D" id="3.30.420.40">
    <property type="match status" value="2"/>
</dbReference>
<dbReference type="EMBL" id="FWWY01000001">
    <property type="protein sequence ID" value="SMC06183.1"/>
    <property type="molecule type" value="Genomic_DNA"/>
</dbReference>
<name>A0A1W1WKB2_SULTA</name>
<evidence type="ECO:0000256" key="5">
    <source>
        <dbReference type="ARBA" id="ARBA00023004"/>
    </source>
</evidence>
<dbReference type="EC" id="2.3.1.234" evidence="1"/>
<dbReference type="GO" id="GO:0046872">
    <property type="term" value="F:metal ion binding"/>
    <property type="evidence" value="ECO:0007669"/>
    <property type="project" value="UniProtKB-KW"/>
</dbReference>
<gene>
    <name evidence="9" type="ORF">SAMN00768000_2678</name>
</gene>
<keyword evidence="3" id="KW-0819">tRNA processing</keyword>
<keyword evidence="5" id="KW-0408">Iron</keyword>
<sequence length="320" mass="35158">MTQSIRDCVIGLDTSAYTTSVAAVTAEHVIFQQRQLLKVPPSQRGLRPSEAVFEHVQNMPVLIEKLVQAITAYSIRGICVSEKPRPLPTSYLPPFSVGVSFARSLAYVYGVPLWLSTHQEGHIQAALWSIGHEEWTSFSALHISGGTTELLQVRRQDSGHFLIQRIGSTDDLYAGQLVDRVGVMLGLPFPAGPHLQALAQHATEPLMLTVPRVWHDGTEWKTSFSGPETQARRAYEQGVAGANVARGVELVLARALARLIERAVHVWPLVVVGGVAANETLRHELIRHSSHPEEIFFATPDLSRDNAVGIARIGYQLFSS</sequence>